<dbReference type="Pfam" id="PF18962">
    <property type="entry name" value="Por_Secre_tail"/>
    <property type="match status" value="1"/>
</dbReference>
<dbReference type="InterPro" id="IPR026444">
    <property type="entry name" value="Secre_tail"/>
</dbReference>
<evidence type="ECO:0000313" key="3">
    <source>
        <dbReference type="Proteomes" id="UP000323426"/>
    </source>
</evidence>
<dbReference type="EMBL" id="VWSF01000003">
    <property type="protein sequence ID" value="KAA5548221.1"/>
    <property type="molecule type" value="Genomic_DNA"/>
</dbReference>
<evidence type="ECO:0000313" key="2">
    <source>
        <dbReference type="EMBL" id="KAA5548221.1"/>
    </source>
</evidence>
<sequence>MQLASPDPEGPCPAITDTRIINISPAATVEAGEPISVCQSASAQSVALTGASATGGTATWSVVSSNPVNAGITLSNNTLASGSLSVPANYTGSVVVRLSVADPDGAGPCQAVSDERTITIYPGVTVEAGGPNDVCQSANPAPITLTGATIGGGATTGAWSIVSGGGTLSTTAQVANPATVTYTPAPNFTGMVTLRLTTNDPSGPCGANNDTRIINVYPAATLNAGGPYVVPCAINGGVRQVTLAPAFGGGATSVTWSVPAGMGTVVNNVYTPSATALAAGTPVILTAMTNDPAGPCPVVSAQVTVTFAVCNPPQGCTLGYWKNHTDRWCSSYTPNTLYRNVFVNAPAEFYNLTLLQALNLGGGGIYNLARQSVAALLNICSSGANDINYNPAFPTITSLVTAVNTAYRTGGTAPGTLASTLDTYNNAGCPLAGSPATTKAYDKSPTGDDLLAAGSGTELSAYPNPYTNKATIEFTLKEGGDYTLVLHDIRGAVVKSISAGKAESGKKYSFEIGNENMAEGIYLARLSTKKGNTVYRISLRR</sequence>
<proteinExistence type="predicted"/>
<name>A0A5M6DL14_9BACT</name>
<dbReference type="NCBIfam" id="TIGR04183">
    <property type="entry name" value="Por_Secre_tail"/>
    <property type="match status" value="1"/>
</dbReference>
<organism evidence="2 3">
    <name type="scientific">Adhaeribacter rhizoryzae</name>
    <dbReference type="NCBI Taxonomy" id="2607907"/>
    <lineage>
        <taxon>Bacteria</taxon>
        <taxon>Pseudomonadati</taxon>
        <taxon>Bacteroidota</taxon>
        <taxon>Cytophagia</taxon>
        <taxon>Cytophagales</taxon>
        <taxon>Hymenobacteraceae</taxon>
        <taxon>Adhaeribacter</taxon>
    </lineage>
</organism>
<reference evidence="2 3" key="1">
    <citation type="submission" date="2019-09" db="EMBL/GenBank/DDBJ databases">
        <title>Genome sequence and assembly of Adhaeribacter sp.</title>
        <authorList>
            <person name="Chhetri G."/>
        </authorList>
    </citation>
    <scope>NUCLEOTIDE SEQUENCE [LARGE SCALE GENOMIC DNA]</scope>
    <source>
        <strain evidence="2 3">DK36</strain>
    </source>
</reference>
<feature type="domain" description="Secretion system C-terminal sorting" evidence="1">
    <location>
        <begin position="462"/>
        <end position="536"/>
    </location>
</feature>
<gene>
    <name evidence="2" type="ORF">F0145_05685</name>
</gene>
<dbReference type="AlphaFoldDB" id="A0A5M6DL14"/>
<accession>A0A5M6DL14</accession>
<comment type="caution">
    <text evidence="2">The sequence shown here is derived from an EMBL/GenBank/DDBJ whole genome shotgun (WGS) entry which is preliminary data.</text>
</comment>
<evidence type="ECO:0000259" key="1">
    <source>
        <dbReference type="Pfam" id="PF18962"/>
    </source>
</evidence>
<keyword evidence="3" id="KW-1185">Reference proteome</keyword>
<protein>
    <submittedName>
        <fullName evidence="2">T9SS type A sorting domain-containing protein</fullName>
    </submittedName>
</protein>
<dbReference type="Proteomes" id="UP000323426">
    <property type="component" value="Unassembled WGS sequence"/>
</dbReference>